<comment type="caution">
    <text evidence="1">The sequence shown here is derived from an EMBL/GenBank/DDBJ whole genome shotgun (WGS) entry which is preliminary data.</text>
</comment>
<reference evidence="1" key="1">
    <citation type="journal article" date="2015" name="Nature">
        <title>Complex archaea that bridge the gap between prokaryotes and eukaryotes.</title>
        <authorList>
            <person name="Spang A."/>
            <person name="Saw J.H."/>
            <person name="Jorgensen S.L."/>
            <person name="Zaremba-Niedzwiedzka K."/>
            <person name="Martijn J."/>
            <person name="Lind A.E."/>
            <person name="van Eijk R."/>
            <person name="Schleper C."/>
            <person name="Guy L."/>
            <person name="Ettema T.J."/>
        </authorList>
    </citation>
    <scope>NUCLEOTIDE SEQUENCE</scope>
</reference>
<organism evidence="1">
    <name type="scientific">marine sediment metagenome</name>
    <dbReference type="NCBI Taxonomy" id="412755"/>
    <lineage>
        <taxon>unclassified sequences</taxon>
        <taxon>metagenomes</taxon>
        <taxon>ecological metagenomes</taxon>
    </lineage>
</organism>
<name>A0A0F9VIQ7_9ZZZZ</name>
<dbReference type="EMBL" id="LAZR01000517">
    <property type="protein sequence ID" value="KKN65723.1"/>
    <property type="molecule type" value="Genomic_DNA"/>
</dbReference>
<gene>
    <name evidence="1" type="ORF">LCGC14_0478620</name>
</gene>
<proteinExistence type="predicted"/>
<sequence>MDGKIVIVDVLNKRFVQCETENNDIMLTKDVTKAETWRASRAQGIADFYMKYDSFLESETTGTWINSKHGVIKSVMLVPCKVEVKYKFIPLEDNK</sequence>
<dbReference type="AlphaFoldDB" id="A0A0F9VIQ7"/>
<protein>
    <submittedName>
        <fullName evidence="1">Uncharacterized protein</fullName>
    </submittedName>
</protein>
<evidence type="ECO:0000313" key="1">
    <source>
        <dbReference type="EMBL" id="KKN65723.1"/>
    </source>
</evidence>
<accession>A0A0F9VIQ7</accession>